<protein>
    <submittedName>
        <fullName evidence="4">Histone-like nucleoid-structuring protein Lsr2</fullName>
    </submittedName>
</protein>
<reference evidence="4" key="1">
    <citation type="submission" date="2023-10" db="EMBL/GenBank/DDBJ databases">
        <title>Development of a sustainable strategy for remediation of hydrocarbon-contaminated territories based on the waste exchange concept.</title>
        <authorList>
            <person name="Krivoruchko A."/>
        </authorList>
    </citation>
    <scope>NUCLEOTIDE SEQUENCE</scope>
    <source>
        <strain evidence="4">IEGM 68</strain>
    </source>
</reference>
<feature type="domain" description="Lsr2 DNA-binding" evidence="3">
    <location>
        <begin position="139"/>
        <end position="173"/>
    </location>
</feature>
<feature type="domain" description="Lsr2 DNA-binding" evidence="3">
    <location>
        <begin position="235"/>
        <end position="269"/>
    </location>
</feature>
<dbReference type="GO" id="GO:0003677">
    <property type="term" value="F:DNA binding"/>
    <property type="evidence" value="ECO:0007669"/>
    <property type="project" value="UniProtKB-KW"/>
</dbReference>
<evidence type="ECO:0000313" key="4">
    <source>
        <dbReference type="EMBL" id="MDV7265394.1"/>
    </source>
</evidence>
<dbReference type="AlphaFoldDB" id="A0AAE4UZX2"/>
<evidence type="ECO:0000256" key="2">
    <source>
        <dbReference type="SAM" id="MobiDB-lite"/>
    </source>
</evidence>
<dbReference type="EMBL" id="JAWLUP010000025">
    <property type="protein sequence ID" value="MDV7265394.1"/>
    <property type="molecule type" value="Genomic_DNA"/>
</dbReference>
<dbReference type="Gene3D" id="4.10.320.10">
    <property type="entry name" value="E3-binding domain"/>
    <property type="match status" value="6"/>
</dbReference>
<sequence length="559" mass="59120">MGDVVNVTRSVWVSFLMTGRHLRLLCAFDDCPAKKESTMAVSPRSSEGSAKNRTKAIREWAIGEGLEVSSRGRISAEIERAFHDAAAKKVRIEAEPAKKAVSKESVSKKAPVKRVTASKAPAKKTADVEKVVAETTPAKKMTKEIREWAIGQGLDVSSRGRISAEIERAFHDAAAKKVQVKPARVKKSAAKRTTVKTTVAKTTASKAPASKATASKAPAKKTADVEKAVAATPAKKMTKEIREWAIGQGLDVSSRGRISAEIERAFHDAAAKKVQVKAARVKKSAAKKAAAKKTAAGTTGVKTAPAKAPAKKTAAKAAAAKTTATETTPAKKMTKEIREWAIGQGLDVSSRGRISAEIERAFHDAAAKKVQVKAARVNEAAAKKAPAKTTAVKTAVAKTRAAKTTAAKPTATETTPVKKMTKEIREWAIGEGLDVSSRGRISAEIERAFHDAAAKKVQVKAAPARKSAARKAPSRTTAAKTKGPRTPAVKKSPAKTTPTKMTVAKTTATGEAAPAKNMIKEIREWAIGEGRNVSSRGRISAEIKQAFHDAQVQVPVAVG</sequence>
<evidence type="ECO:0000256" key="1">
    <source>
        <dbReference type="ARBA" id="ARBA00023125"/>
    </source>
</evidence>
<dbReference type="InterPro" id="IPR036625">
    <property type="entry name" value="E3-bd_dom_sf"/>
</dbReference>
<dbReference type="GO" id="GO:0016746">
    <property type="term" value="F:acyltransferase activity"/>
    <property type="evidence" value="ECO:0007669"/>
    <property type="project" value="InterPro"/>
</dbReference>
<feature type="domain" description="Lsr2 DNA-binding" evidence="3">
    <location>
        <begin position="520"/>
        <end position="550"/>
    </location>
</feature>
<evidence type="ECO:0000259" key="3">
    <source>
        <dbReference type="Pfam" id="PF23359"/>
    </source>
</evidence>
<dbReference type="RefSeq" id="WP_317753828.1">
    <property type="nucleotide sequence ID" value="NZ_JAWLUP010000025.1"/>
</dbReference>
<dbReference type="Pfam" id="PF23359">
    <property type="entry name" value="Lsr2_DNA-bd"/>
    <property type="match status" value="6"/>
</dbReference>
<name>A0AAE4UZX2_9NOCA</name>
<dbReference type="InterPro" id="IPR055370">
    <property type="entry name" value="Lsr2_DNA-bd"/>
</dbReference>
<dbReference type="Proteomes" id="UP001185863">
    <property type="component" value="Unassembled WGS sequence"/>
</dbReference>
<feature type="domain" description="Lsr2 DNA-binding" evidence="3">
    <location>
        <begin position="419"/>
        <end position="452"/>
    </location>
</feature>
<proteinExistence type="predicted"/>
<gene>
    <name evidence="4" type="ORF">R4315_12655</name>
</gene>
<comment type="caution">
    <text evidence="4">The sequence shown here is derived from an EMBL/GenBank/DDBJ whole genome shotgun (WGS) entry which is preliminary data.</text>
</comment>
<feature type="domain" description="Lsr2 DNA-binding" evidence="3">
    <location>
        <begin position="50"/>
        <end position="85"/>
    </location>
</feature>
<accession>A0AAE4UZX2</accession>
<organism evidence="4 5">
    <name type="scientific">Rhodococcus oxybenzonivorans</name>
    <dbReference type="NCBI Taxonomy" id="1990687"/>
    <lineage>
        <taxon>Bacteria</taxon>
        <taxon>Bacillati</taxon>
        <taxon>Actinomycetota</taxon>
        <taxon>Actinomycetes</taxon>
        <taxon>Mycobacteriales</taxon>
        <taxon>Nocardiaceae</taxon>
        <taxon>Rhodococcus</taxon>
    </lineage>
</organism>
<feature type="compositionally biased region" description="Low complexity" evidence="2">
    <location>
        <begin position="494"/>
        <end position="503"/>
    </location>
</feature>
<keyword evidence="1" id="KW-0238">DNA-binding</keyword>
<feature type="domain" description="Lsr2 DNA-binding" evidence="3">
    <location>
        <begin position="331"/>
        <end position="365"/>
    </location>
</feature>
<feature type="region of interest" description="Disordered" evidence="2">
    <location>
        <begin position="460"/>
        <end position="503"/>
    </location>
</feature>
<evidence type="ECO:0000313" key="5">
    <source>
        <dbReference type="Proteomes" id="UP001185863"/>
    </source>
</evidence>